<dbReference type="KEGG" id="fgg:FSB75_04040"/>
<dbReference type="PANTHER" id="PTHR10900">
    <property type="entry name" value="PERIOSTIN-RELATED"/>
    <property type="match status" value="1"/>
</dbReference>
<feature type="domain" description="FAS1" evidence="1">
    <location>
        <begin position="49"/>
        <end position="202"/>
    </location>
</feature>
<evidence type="ECO:0000313" key="3">
    <source>
        <dbReference type="Proteomes" id="UP000321204"/>
    </source>
</evidence>
<protein>
    <recommendedName>
        <fullName evidence="1">FAS1 domain-containing protein</fullName>
    </recommendedName>
</protein>
<accession>A0A5B8UG47</accession>
<dbReference type="OrthoDB" id="1144324at2"/>
<dbReference type="EMBL" id="CP042433">
    <property type="protein sequence ID" value="QEC55109.1"/>
    <property type="molecule type" value="Genomic_DNA"/>
</dbReference>
<evidence type="ECO:0000313" key="2">
    <source>
        <dbReference type="EMBL" id="QEC55109.1"/>
    </source>
</evidence>
<dbReference type="GO" id="GO:0050839">
    <property type="term" value="F:cell adhesion molecule binding"/>
    <property type="evidence" value="ECO:0007669"/>
    <property type="project" value="TreeGrafter"/>
</dbReference>
<organism evidence="2 3">
    <name type="scientific">Flavisolibacter ginsenosidimutans</name>
    <dbReference type="NCBI Taxonomy" id="661481"/>
    <lineage>
        <taxon>Bacteria</taxon>
        <taxon>Pseudomonadati</taxon>
        <taxon>Bacteroidota</taxon>
        <taxon>Chitinophagia</taxon>
        <taxon>Chitinophagales</taxon>
        <taxon>Chitinophagaceae</taxon>
        <taxon>Flavisolibacter</taxon>
    </lineage>
</organism>
<dbReference type="GO" id="GO:0007155">
    <property type="term" value="P:cell adhesion"/>
    <property type="evidence" value="ECO:0007669"/>
    <property type="project" value="TreeGrafter"/>
</dbReference>
<dbReference type="InterPro" id="IPR036378">
    <property type="entry name" value="FAS1_dom_sf"/>
</dbReference>
<name>A0A5B8UG47_9BACT</name>
<dbReference type="Proteomes" id="UP000321204">
    <property type="component" value="Chromosome"/>
</dbReference>
<reference evidence="2 3" key="1">
    <citation type="journal article" date="2015" name="Int. J. Syst. Evol. Microbiol.">
        <title>Flavisolibacter ginsenosidimutans sp. nov., with ginsenoside-converting activity isolated from soil used for cultivating ginseng.</title>
        <authorList>
            <person name="Zhao Y."/>
            <person name="Liu Q."/>
            <person name="Kang M.S."/>
            <person name="Jin F."/>
            <person name="Yu H."/>
            <person name="Im W.T."/>
        </authorList>
    </citation>
    <scope>NUCLEOTIDE SEQUENCE [LARGE SCALE GENOMIC DNA]</scope>
    <source>
        <strain evidence="2 3">Gsoil 636</strain>
    </source>
</reference>
<dbReference type="GO" id="GO:0005615">
    <property type="term" value="C:extracellular space"/>
    <property type="evidence" value="ECO:0007669"/>
    <property type="project" value="TreeGrafter"/>
</dbReference>
<dbReference type="InterPro" id="IPR000782">
    <property type="entry name" value="FAS1_domain"/>
</dbReference>
<gene>
    <name evidence="2" type="ORF">FSB75_04040</name>
</gene>
<keyword evidence="3" id="KW-1185">Reference proteome</keyword>
<dbReference type="InterPro" id="IPR050904">
    <property type="entry name" value="Adhesion/Biosynth-related"/>
</dbReference>
<feature type="domain" description="FAS1" evidence="1">
    <location>
        <begin position="206"/>
        <end position="405"/>
    </location>
</feature>
<evidence type="ECO:0000259" key="1">
    <source>
        <dbReference type="PROSITE" id="PS50213"/>
    </source>
</evidence>
<dbReference type="GO" id="GO:0030198">
    <property type="term" value="P:extracellular matrix organization"/>
    <property type="evidence" value="ECO:0007669"/>
    <property type="project" value="TreeGrafter"/>
</dbReference>
<dbReference type="PANTHER" id="PTHR10900:SF77">
    <property type="entry name" value="FI19380P1"/>
    <property type="match status" value="1"/>
</dbReference>
<dbReference type="Gene3D" id="2.30.180.10">
    <property type="entry name" value="FAS1 domain"/>
    <property type="match status" value="2"/>
</dbReference>
<dbReference type="PROSITE" id="PS50213">
    <property type="entry name" value="FAS1"/>
    <property type="match status" value="2"/>
</dbReference>
<sequence>MNQLQLMQTAINKTKMLLGAAAFVAAFTSCNKQFEDIGPDINPSFTNTGSTLNDVINNDTTYSYFKALVAKAGAAAPTAAFSNPSLRFTAFLPTNAAIRKSNPAFSSATNFANALAGSAASIVNYLITPQVLRFDSIPSTFPNLVAPTLLNPTAGTSAFNPLVSLSIFPSKRGTQGWVNNVPLTTVNGSAANAIIHNTDLLVTPPSTTLWSRISTDADMAYFKAAVQRGDSGSVGTARFDSLLNLPVGPNFTVFVPTNAAFQAVLTAQITQALVAQGVPLATAQAQAAALASSPTVFSNPALSSVLTPTNVKGLVVYHMLGAGAFTVNFPPTPTSVPTLLNTVVPTHPGVKLGATFSGPVVTAATVQGVANATPATILINPTPNPGGTSDQFFTNGVLHKINQVLLPQ</sequence>
<dbReference type="SUPFAM" id="SSF82153">
    <property type="entry name" value="FAS1 domain"/>
    <property type="match status" value="2"/>
</dbReference>
<dbReference type="AlphaFoldDB" id="A0A5B8UG47"/>
<dbReference type="GO" id="GO:0031012">
    <property type="term" value="C:extracellular matrix"/>
    <property type="evidence" value="ECO:0007669"/>
    <property type="project" value="TreeGrafter"/>
</dbReference>
<proteinExistence type="predicted"/>